<dbReference type="SUPFAM" id="SSF52402">
    <property type="entry name" value="Adenine nucleotide alpha hydrolases-like"/>
    <property type="match status" value="1"/>
</dbReference>
<accession>A0A415S9H1</accession>
<protein>
    <submittedName>
        <fullName evidence="5">Electron transfer flavoprotein subunit alpha/FixB family protein</fullName>
    </submittedName>
</protein>
<dbReference type="InterPro" id="IPR001308">
    <property type="entry name" value="ETF_a/FixB"/>
</dbReference>
<comment type="similarity">
    <text evidence="1">Belongs to the ETF alpha-subunit/FixB family.</text>
</comment>
<keyword evidence="2" id="KW-0285">Flavoprotein</keyword>
<dbReference type="GO" id="GO:0050660">
    <property type="term" value="F:flavin adenine dinucleotide binding"/>
    <property type="evidence" value="ECO:0007669"/>
    <property type="project" value="InterPro"/>
</dbReference>
<dbReference type="SUPFAM" id="SSF52467">
    <property type="entry name" value="DHS-like NAD/FAD-binding domain"/>
    <property type="match status" value="1"/>
</dbReference>
<evidence type="ECO:0000256" key="1">
    <source>
        <dbReference type="ARBA" id="ARBA00005817"/>
    </source>
</evidence>
<name>A0A415S9H1_MEDGN</name>
<dbReference type="Gene3D" id="3.40.50.1220">
    <property type="entry name" value="TPP-binding domain"/>
    <property type="match status" value="1"/>
</dbReference>
<evidence type="ECO:0000256" key="2">
    <source>
        <dbReference type="PIRSR" id="PIRSR000089-1"/>
    </source>
</evidence>
<comment type="cofactor">
    <cofactor evidence="2">
        <name>FAD</name>
        <dbReference type="ChEBI" id="CHEBI:57692"/>
    </cofactor>
    <text evidence="2">Binds 1 FAD per dimer.</text>
</comment>
<feature type="binding site" evidence="2">
    <location>
        <begin position="242"/>
        <end position="243"/>
    </location>
    <ligand>
        <name>FAD</name>
        <dbReference type="ChEBI" id="CHEBI:57692"/>
    </ligand>
</feature>
<dbReference type="GO" id="GO:0009055">
    <property type="term" value="F:electron transfer activity"/>
    <property type="evidence" value="ECO:0007669"/>
    <property type="project" value="InterPro"/>
</dbReference>
<gene>
    <name evidence="5" type="ORF">DWZ50_08885</name>
</gene>
<evidence type="ECO:0000259" key="3">
    <source>
        <dbReference type="Pfam" id="PF00766"/>
    </source>
</evidence>
<reference evidence="5 6" key="1">
    <citation type="submission" date="2018-08" db="EMBL/GenBank/DDBJ databases">
        <title>A genome reference for cultivated species of the human gut microbiota.</title>
        <authorList>
            <person name="Zou Y."/>
            <person name="Xue W."/>
            <person name="Luo G."/>
        </authorList>
    </citation>
    <scope>NUCLEOTIDE SEQUENCE [LARGE SCALE GENOMIC DNA]</scope>
    <source>
        <strain evidence="5 6">AF33-12</strain>
    </source>
</reference>
<dbReference type="Gene3D" id="3.40.50.620">
    <property type="entry name" value="HUPs"/>
    <property type="match status" value="1"/>
</dbReference>
<organism evidence="5 6">
    <name type="scientific">Mediterraneibacter gnavus</name>
    <name type="common">Ruminococcus gnavus</name>
    <dbReference type="NCBI Taxonomy" id="33038"/>
    <lineage>
        <taxon>Bacteria</taxon>
        <taxon>Bacillati</taxon>
        <taxon>Bacillota</taxon>
        <taxon>Clostridia</taxon>
        <taxon>Lachnospirales</taxon>
        <taxon>Lachnospiraceae</taxon>
        <taxon>Mediterraneibacter</taxon>
    </lineage>
</organism>
<dbReference type="InterPro" id="IPR014731">
    <property type="entry name" value="ETF_asu_C"/>
</dbReference>
<dbReference type="PANTHER" id="PTHR43153">
    <property type="entry name" value="ELECTRON TRANSFER FLAVOPROTEIN ALPHA"/>
    <property type="match status" value="1"/>
</dbReference>
<evidence type="ECO:0000313" key="6">
    <source>
        <dbReference type="Proteomes" id="UP000285610"/>
    </source>
</evidence>
<dbReference type="Pfam" id="PF01012">
    <property type="entry name" value="ETF"/>
    <property type="match status" value="1"/>
</dbReference>
<dbReference type="GO" id="GO:0033539">
    <property type="term" value="P:fatty acid beta-oxidation using acyl-CoA dehydrogenase"/>
    <property type="evidence" value="ECO:0007669"/>
    <property type="project" value="TreeGrafter"/>
</dbReference>
<sequence>MKNNICIVIEKQEDLTKNAYNIVSYISGQFQKEYTITVICLGGCKKQEIEKLKRLGIFELIIVELNDVLSCKFQNKSIVDFIENELKKCKSSLAIFMATSNGRMLAARLAIRFSCGLVAECVNIRKGDDKVFIFQRAALSGSVIAEIICVNSSIQMCTVKNFTPPIVYVENNDNCTVNVVKHKLIEESGIEVEEIETIEKKHDNNLEDSRVILGLGSGIKKRELTKRVNYIATKLGVSIGYTRGFVEINGENQSMQIGQSGKIVSPKLYIAFGISGATQHLVGINNSKCIISINQDKDAPIHMYSDYIIIEDTEQIINLMYDIVKKINE</sequence>
<feature type="binding site" evidence="2">
    <location>
        <begin position="273"/>
        <end position="280"/>
    </location>
    <ligand>
        <name>FAD</name>
        <dbReference type="ChEBI" id="CHEBI:57692"/>
    </ligand>
</feature>
<dbReference type="InterPro" id="IPR014729">
    <property type="entry name" value="Rossmann-like_a/b/a_fold"/>
</dbReference>
<dbReference type="Proteomes" id="UP000285610">
    <property type="component" value="Unassembled WGS sequence"/>
</dbReference>
<feature type="domain" description="Electron transfer flavoprotein alpha subunit C-terminal" evidence="3">
    <location>
        <begin position="205"/>
        <end position="285"/>
    </location>
</feature>
<proteinExistence type="inferred from homology"/>
<dbReference type="RefSeq" id="WP_118444603.1">
    <property type="nucleotide sequence ID" value="NZ_JBCPGC010000040.1"/>
</dbReference>
<dbReference type="InterPro" id="IPR029035">
    <property type="entry name" value="DHS-like_NAD/FAD-binding_dom"/>
</dbReference>
<dbReference type="AlphaFoldDB" id="A0A415S9H1"/>
<evidence type="ECO:0000259" key="4">
    <source>
        <dbReference type="Pfam" id="PF01012"/>
    </source>
</evidence>
<feature type="binding site" evidence="2">
    <location>
        <position position="294"/>
    </location>
    <ligand>
        <name>FAD</name>
        <dbReference type="ChEBI" id="CHEBI:57692"/>
    </ligand>
</feature>
<keyword evidence="2" id="KW-0274">FAD</keyword>
<dbReference type="EMBL" id="QRQE01000019">
    <property type="protein sequence ID" value="RHM76098.1"/>
    <property type="molecule type" value="Genomic_DNA"/>
</dbReference>
<feature type="binding site" evidence="2">
    <location>
        <begin position="256"/>
        <end position="260"/>
    </location>
    <ligand>
        <name>FAD</name>
        <dbReference type="ChEBI" id="CHEBI:57692"/>
    </ligand>
</feature>
<comment type="caution">
    <text evidence="5">The sequence shown here is derived from an EMBL/GenBank/DDBJ whole genome shotgun (WGS) entry which is preliminary data.</text>
</comment>
<evidence type="ECO:0000313" key="5">
    <source>
        <dbReference type="EMBL" id="RHM76098.1"/>
    </source>
</evidence>
<dbReference type="PIRSF" id="PIRSF000089">
    <property type="entry name" value="Electra_flavoP_a"/>
    <property type="match status" value="1"/>
</dbReference>
<dbReference type="PANTHER" id="PTHR43153:SF1">
    <property type="entry name" value="ELECTRON TRANSFER FLAVOPROTEIN SUBUNIT ALPHA, MITOCHONDRIAL"/>
    <property type="match status" value="1"/>
</dbReference>
<feature type="domain" description="Electron transfer flavoprotein alpha/beta-subunit N-terminal" evidence="4">
    <location>
        <begin position="34"/>
        <end position="163"/>
    </location>
</feature>
<dbReference type="InterPro" id="IPR014730">
    <property type="entry name" value="ETF_a/b_N"/>
</dbReference>
<dbReference type="Pfam" id="PF00766">
    <property type="entry name" value="ETF_alpha"/>
    <property type="match status" value="1"/>
</dbReference>